<dbReference type="AlphaFoldDB" id="A0A0L7KAW8"/>
<gene>
    <name evidence="1" type="ORF">PFHG_02209</name>
</gene>
<proteinExistence type="predicted"/>
<dbReference type="EMBL" id="CH671963">
    <property type="protein sequence ID" value="KOB60447.1"/>
    <property type="molecule type" value="Genomic_DNA"/>
</dbReference>
<organism evidence="1 2">
    <name type="scientific">Plasmodium falciparum (isolate HB3)</name>
    <dbReference type="NCBI Taxonomy" id="137071"/>
    <lineage>
        <taxon>Eukaryota</taxon>
        <taxon>Sar</taxon>
        <taxon>Alveolata</taxon>
        <taxon>Apicomplexa</taxon>
        <taxon>Aconoidasida</taxon>
        <taxon>Haemosporida</taxon>
        <taxon>Plasmodiidae</taxon>
        <taxon>Plasmodium</taxon>
        <taxon>Plasmodium (Laverania)</taxon>
    </lineage>
</organism>
<reference evidence="1 2" key="1">
    <citation type="submission" date="2006-03" db="EMBL/GenBank/DDBJ databases">
        <title>Annotation of Plasmodium falciparum HB3.</title>
        <authorList>
            <consortium name="The Broad Institute Genome Sequencing Platform"/>
            <person name="Volkman S.K."/>
            <person name="Neafsey D.E."/>
            <person name="Dash A.P."/>
            <person name="Chitnis C.E."/>
            <person name="Hartl D.L."/>
            <person name="Young S.K."/>
            <person name="Zeng Q."/>
            <person name="Koehrsen M."/>
            <person name="Alvarado L."/>
            <person name="Berlin A."/>
            <person name="Borenstein D."/>
            <person name="Chapman S.B."/>
            <person name="Chen Z."/>
            <person name="Engels R."/>
            <person name="Freedman E."/>
            <person name="Gellesch M."/>
            <person name="Goldberg J."/>
            <person name="Griggs A."/>
            <person name="Gujja S."/>
            <person name="Heilman E.R."/>
            <person name="Heiman D.I."/>
            <person name="Howarth C."/>
            <person name="Jen D."/>
            <person name="Larson L."/>
            <person name="Mehta T."/>
            <person name="Neiman D."/>
            <person name="Park D."/>
            <person name="Pearson M."/>
            <person name="Roberts A."/>
            <person name="Saif S."/>
            <person name="Shea T."/>
            <person name="Shenoy N."/>
            <person name="Sisk P."/>
            <person name="Stolte C."/>
            <person name="Sykes S."/>
            <person name="Walk T."/>
            <person name="White J."/>
            <person name="Yandava C."/>
            <person name="Haas B."/>
            <person name="Henn M.R."/>
            <person name="Nusbaum C."/>
            <person name="Birren B."/>
        </authorList>
    </citation>
    <scope>NUCLEOTIDE SEQUENCE [LARGE SCALE GENOMIC DNA]</scope>
    <source>
        <strain evidence="1">HB3</strain>
    </source>
</reference>
<sequence length="53" mass="6572">MPLPLIFPEEIRDFVWRYFFTSNMDNPMEKRIQSWHIEVPFLYINVLRHFLGS</sequence>
<accession>A0A0L7KAW8</accession>
<reference evidence="2" key="2">
    <citation type="submission" date="2006-03" db="EMBL/GenBank/DDBJ databases">
        <title>The genome sequence of the Plasmodium falciparum HB3.</title>
        <authorList>
            <consortium name="The Broad Institute Genome Sequencing Platform"/>
            <person name="Birren B."/>
            <person name="Lander E."/>
            <person name="Galagan J."/>
            <person name="Nusbaum C."/>
            <person name="Devon K."/>
            <person name="Henn M."/>
            <person name="Jaffe D."/>
            <person name="Butler J."/>
            <person name="Alvarez P."/>
            <person name="Gnerre S."/>
            <person name="Grabherr M."/>
            <person name="Kleber M."/>
            <person name="Mauceli E."/>
            <person name="Brockman W."/>
            <person name="MacCallum I.A."/>
            <person name="Rounsley S."/>
            <person name="Young S."/>
            <person name="LaButti K."/>
            <person name="Pushparaj V."/>
            <person name="DeCaprio D."/>
            <person name="Crawford M."/>
            <person name="Koehrsen M."/>
            <person name="Engels R."/>
            <person name="Montgomery P."/>
            <person name="Pearson M."/>
            <person name="Howarth C."/>
            <person name="Larson L."/>
            <person name="Luoma S."/>
            <person name="White J."/>
            <person name="Kodira C."/>
            <person name="Zeng Q."/>
            <person name="Oleary S."/>
            <person name="Yandava C."/>
            <person name="Alvarado L."/>
            <person name="Wirth D."/>
            <person name="Volkman S."/>
            <person name="Hartl D."/>
        </authorList>
    </citation>
    <scope>NUCLEOTIDE SEQUENCE [LARGE SCALE GENOMIC DNA]</scope>
</reference>
<dbReference type="KEGG" id="pfh:PFHG_02209"/>
<protein>
    <submittedName>
        <fullName evidence="1">Uncharacterized protein</fullName>
    </submittedName>
</protein>
<dbReference type="Proteomes" id="UP000054289">
    <property type="component" value="Unassembled WGS sequence"/>
</dbReference>
<name>A0A0L7KAW8_PLAFX</name>
<evidence type="ECO:0000313" key="1">
    <source>
        <dbReference type="EMBL" id="KOB60447.1"/>
    </source>
</evidence>
<evidence type="ECO:0000313" key="2">
    <source>
        <dbReference type="Proteomes" id="UP000054289"/>
    </source>
</evidence>